<feature type="region of interest" description="Disordered" evidence="1">
    <location>
        <begin position="634"/>
        <end position="656"/>
    </location>
</feature>
<evidence type="ECO:0000256" key="1">
    <source>
        <dbReference type="SAM" id="MobiDB-lite"/>
    </source>
</evidence>
<dbReference type="InterPro" id="IPR004583">
    <property type="entry name" value="DNA_repair_Rad4"/>
</dbReference>
<feature type="region of interest" description="Disordered" evidence="1">
    <location>
        <begin position="431"/>
        <end position="464"/>
    </location>
</feature>
<name>A0ABD3NBY4_9STRA</name>
<dbReference type="Gene3D" id="2.20.20.110">
    <property type="entry name" value="Rad4, beta-hairpin domain BHD1"/>
    <property type="match status" value="1"/>
</dbReference>
<sequence length="758" mass="84769">MANTSFNFDSSSSDDEDIDLDDFDDTGLLALSSRQQAIATSPPASCNESHIDDGSNIDWEDGESDIDWQDADDPTTNSNDHSSEEDMDKKMPALPRQGVTVTFSAVNSSADELLHDDAKKLPVKPDQEEKVSKKRKRIHVLKDVPYHMQQLILNVRRSHLLCCVARSVQCSSLCSTVGLTQNHTAFSDNWDEEEEESREMLLNLANSLIPLQYHPTETDSDDEHHTVPTNRQLYEFTQWFLELVDASKRRRDTIEQNVARGAAGSPAVRKRARRSAAAGRQSSSKRLHKSAIEDVVPEGIGCDEFVCIDAKTDEIPSTNSLITRLTYLSPYYDDDPQLFINDGLDVIALVDNITPLDTVLLYLIMVRSLGWRARFVSALDPLPFQLTVDHPLLNNINVTPKQSHSSASFAQSVSILQNTIRLMREGGVLKISDKKGKMPSNSANQRNHEKNGRESTISVSNEQSEHDQHILSWVEVLCSDSESSPKHIKSTMLKQSHDKQQEQTAKWVAIFPNEISYDNPLDAEVILAQVEDNTNKTRPTQTGNRQSSKRGNKQLSRKVVKRKPVAYVLAVEHFQSPSAKTSVRLTDVTPRYASVWSQTLRLRGATGKGLSQNEGKCIDEWWTESLKVINRQYRNKSDKSGEDKKPVVKSSTRVSVTKSMTSAGKEVEVLEIASSSDEEILNGDHLDESDHETKELVSASMSKEPMPKSKAAFKQHPQYVIASVLNSTEVLHPDARKHICGVFKGEMGKVKRLVLCVL</sequence>
<feature type="compositionally biased region" description="Basic and acidic residues" evidence="1">
    <location>
        <begin position="81"/>
        <end position="91"/>
    </location>
</feature>
<feature type="compositionally biased region" description="Low complexity" evidence="1">
    <location>
        <begin position="1"/>
        <end position="11"/>
    </location>
</feature>
<dbReference type="InterPro" id="IPR036985">
    <property type="entry name" value="Transglutaminase-like_sf"/>
</dbReference>
<evidence type="ECO:0000313" key="3">
    <source>
        <dbReference type="EMBL" id="KAL3772117.1"/>
    </source>
</evidence>
<feature type="compositionally biased region" description="Polar residues" evidence="1">
    <location>
        <begin position="536"/>
        <end position="546"/>
    </location>
</feature>
<evidence type="ECO:0000313" key="4">
    <source>
        <dbReference type="Proteomes" id="UP001530400"/>
    </source>
</evidence>
<dbReference type="Pfam" id="PF10403">
    <property type="entry name" value="BHD_1"/>
    <property type="match status" value="1"/>
</dbReference>
<dbReference type="AlphaFoldDB" id="A0ABD3NBY4"/>
<protein>
    <recommendedName>
        <fullName evidence="2">Rad4 beta-hairpin domain-containing protein</fullName>
    </recommendedName>
</protein>
<dbReference type="SMART" id="SM01030">
    <property type="entry name" value="BHD_1"/>
    <property type="match status" value="1"/>
</dbReference>
<feature type="compositionally biased region" description="Basic residues" evidence="1">
    <location>
        <begin position="547"/>
        <end position="558"/>
    </location>
</feature>
<feature type="compositionally biased region" description="Polar residues" evidence="1">
    <location>
        <begin position="32"/>
        <end position="48"/>
    </location>
</feature>
<organism evidence="3 4">
    <name type="scientific">Cyclotella atomus</name>
    <dbReference type="NCBI Taxonomy" id="382360"/>
    <lineage>
        <taxon>Eukaryota</taxon>
        <taxon>Sar</taxon>
        <taxon>Stramenopiles</taxon>
        <taxon>Ochrophyta</taxon>
        <taxon>Bacillariophyta</taxon>
        <taxon>Coscinodiscophyceae</taxon>
        <taxon>Thalassiosirophycidae</taxon>
        <taxon>Stephanodiscales</taxon>
        <taxon>Stephanodiscaceae</taxon>
        <taxon>Cyclotella</taxon>
    </lineage>
</organism>
<dbReference type="EMBL" id="JALLPJ020001274">
    <property type="protein sequence ID" value="KAL3772117.1"/>
    <property type="molecule type" value="Genomic_DNA"/>
</dbReference>
<comment type="caution">
    <text evidence="3">The sequence shown here is derived from an EMBL/GenBank/DDBJ whole genome shotgun (WGS) entry which is preliminary data.</text>
</comment>
<proteinExistence type="predicted"/>
<evidence type="ECO:0000259" key="2">
    <source>
        <dbReference type="SMART" id="SM01030"/>
    </source>
</evidence>
<dbReference type="InterPro" id="IPR018326">
    <property type="entry name" value="Rad4_beta-hairpin_dom1"/>
</dbReference>
<feature type="compositionally biased region" description="Acidic residues" evidence="1">
    <location>
        <begin position="12"/>
        <end position="25"/>
    </location>
</feature>
<dbReference type="Proteomes" id="UP001530400">
    <property type="component" value="Unassembled WGS sequence"/>
</dbReference>
<dbReference type="Gene3D" id="3.90.260.10">
    <property type="entry name" value="Transglutaminase-like"/>
    <property type="match status" value="1"/>
</dbReference>
<feature type="compositionally biased region" description="Basic and acidic residues" evidence="1">
    <location>
        <begin position="635"/>
        <end position="646"/>
    </location>
</feature>
<accession>A0ABD3NBY4</accession>
<dbReference type="PANTHER" id="PTHR12135:SF0">
    <property type="entry name" value="DNA REPAIR PROTEIN COMPLEMENTING XP-C CELLS"/>
    <property type="match status" value="1"/>
</dbReference>
<keyword evidence="4" id="KW-1185">Reference proteome</keyword>
<feature type="domain" description="Rad4 beta-hairpin" evidence="2">
    <location>
        <begin position="702"/>
        <end position="755"/>
    </location>
</feature>
<dbReference type="PANTHER" id="PTHR12135">
    <property type="entry name" value="DNA REPAIR PROTEIN XP-C / RAD4"/>
    <property type="match status" value="1"/>
</dbReference>
<feature type="region of interest" description="Disordered" evidence="1">
    <location>
        <begin position="259"/>
        <end position="289"/>
    </location>
</feature>
<feature type="region of interest" description="Disordered" evidence="1">
    <location>
        <begin position="1"/>
        <end position="92"/>
    </location>
</feature>
<feature type="region of interest" description="Disordered" evidence="1">
    <location>
        <begin position="530"/>
        <end position="558"/>
    </location>
</feature>
<feature type="compositionally biased region" description="Acidic residues" evidence="1">
    <location>
        <begin position="58"/>
        <end position="73"/>
    </location>
</feature>
<gene>
    <name evidence="3" type="ORF">ACHAWO_013522</name>
</gene>
<reference evidence="3 4" key="1">
    <citation type="submission" date="2024-10" db="EMBL/GenBank/DDBJ databases">
        <title>Updated reference genomes for cyclostephanoid diatoms.</title>
        <authorList>
            <person name="Roberts W.R."/>
            <person name="Alverson A.J."/>
        </authorList>
    </citation>
    <scope>NUCLEOTIDE SEQUENCE [LARGE SCALE GENOMIC DNA]</scope>
    <source>
        <strain evidence="3 4">AJA010-31</strain>
    </source>
</reference>